<evidence type="ECO:0000256" key="4">
    <source>
        <dbReference type="SAM" id="MobiDB-lite"/>
    </source>
</evidence>
<comment type="caution">
    <text evidence="5">The sequence shown here is derived from an EMBL/GenBank/DDBJ whole genome shotgun (WGS) entry which is preliminary data.</text>
</comment>
<feature type="compositionally biased region" description="Basic and acidic residues" evidence="4">
    <location>
        <begin position="48"/>
        <end position="59"/>
    </location>
</feature>
<comment type="similarity">
    <text evidence="1">Belongs to the universal ribosomal protein uL3 family.</text>
</comment>
<evidence type="ECO:0000256" key="3">
    <source>
        <dbReference type="ARBA" id="ARBA00023274"/>
    </source>
</evidence>
<dbReference type="InterPro" id="IPR000597">
    <property type="entry name" value="Ribosomal_uL3"/>
</dbReference>
<dbReference type="AlphaFoldDB" id="A0AAN8HI99"/>
<feature type="region of interest" description="Disordered" evidence="4">
    <location>
        <begin position="43"/>
        <end position="69"/>
    </location>
</feature>
<proteinExistence type="inferred from homology"/>
<dbReference type="SUPFAM" id="SSF50447">
    <property type="entry name" value="Translation proteins"/>
    <property type="match status" value="1"/>
</dbReference>
<dbReference type="PANTHER" id="PTHR11363:SF5">
    <property type="entry name" value="LARGE RIBOSOMAL SUBUNIT PROTEIN UL3"/>
    <property type="match status" value="1"/>
</dbReference>
<evidence type="ECO:0000313" key="6">
    <source>
        <dbReference type="Proteomes" id="UP001331515"/>
    </source>
</evidence>
<sequence>MVKGCVVGVQKRVLTLRESRLVQSDRRAMEKIDLKFMDAASRASSRRIGQEKSHRECSAPRRGSLGFLPRTRSRHRGKAESFHKDDPTEPVPLTAFLGYKAGMTHIAREVDRPGAKENKKEVVEAVTFLETPPMVVVGYVGTPRGPRSFKTVFAEHLITAPLPPPFRRAQRVHDNQHPPP</sequence>
<evidence type="ECO:0008006" key="7">
    <source>
        <dbReference type="Google" id="ProtNLM"/>
    </source>
</evidence>
<organism evidence="5 6">
    <name type="scientific">Champsocephalus gunnari</name>
    <name type="common">Mackerel icefish</name>
    <dbReference type="NCBI Taxonomy" id="52237"/>
    <lineage>
        <taxon>Eukaryota</taxon>
        <taxon>Metazoa</taxon>
        <taxon>Chordata</taxon>
        <taxon>Craniata</taxon>
        <taxon>Vertebrata</taxon>
        <taxon>Euteleostomi</taxon>
        <taxon>Actinopterygii</taxon>
        <taxon>Neopterygii</taxon>
        <taxon>Teleostei</taxon>
        <taxon>Neoteleostei</taxon>
        <taxon>Acanthomorphata</taxon>
        <taxon>Eupercaria</taxon>
        <taxon>Perciformes</taxon>
        <taxon>Notothenioidei</taxon>
        <taxon>Channichthyidae</taxon>
        <taxon>Champsocephalus</taxon>
    </lineage>
</organism>
<dbReference type="Proteomes" id="UP001331515">
    <property type="component" value="Unassembled WGS sequence"/>
</dbReference>
<dbReference type="GO" id="GO:0003723">
    <property type="term" value="F:RNA binding"/>
    <property type="evidence" value="ECO:0007669"/>
    <property type="project" value="TreeGrafter"/>
</dbReference>
<dbReference type="FunFam" id="2.40.30.10:FF:000079">
    <property type="entry name" value="60S ribosomal protein L3"/>
    <property type="match status" value="1"/>
</dbReference>
<keyword evidence="6" id="KW-1185">Reference proteome</keyword>
<dbReference type="PANTHER" id="PTHR11363">
    <property type="entry name" value="60S RIBOSOMAL PROTEIN L3-RELATED"/>
    <property type="match status" value="1"/>
</dbReference>
<dbReference type="Gene3D" id="2.40.30.10">
    <property type="entry name" value="Translation factors"/>
    <property type="match status" value="1"/>
</dbReference>
<reference evidence="5 6" key="1">
    <citation type="journal article" date="2023" name="Mol. Biol. Evol.">
        <title>Genomics of Secondarily Temperate Adaptation in the Only Non-Antarctic Icefish.</title>
        <authorList>
            <person name="Rivera-Colon A.G."/>
            <person name="Rayamajhi N."/>
            <person name="Minhas B.F."/>
            <person name="Madrigal G."/>
            <person name="Bilyk K.T."/>
            <person name="Yoon V."/>
            <person name="Hune M."/>
            <person name="Gregory S."/>
            <person name="Cheng C.H.C."/>
            <person name="Catchen J.M."/>
        </authorList>
    </citation>
    <scope>NUCLEOTIDE SEQUENCE [LARGE SCALE GENOMIC DNA]</scope>
    <source>
        <tissue evidence="5">White muscle</tissue>
    </source>
</reference>
<accession>A0AAN8HI99</accession>
<dbReference type="GO" id="GO:0022625">
    <property type="term" value="C:cytosolic large ribosomal subunit"/>
    <property type="evidence" value="ECO:0007669"/>
    <property type="project" value="TreeGrafter"/>
</dbReference>
<evidence type="ECO:0000256" key="2">
    <source>
        <dbReference type="ARBA" id="ARBA00022980"/>
    </source>
</evidence>
<dbReference type="Pfam" id="PF00297">
    <property type="entry name" value="Ribosomal_L3"/>
    <property type="match status" value="2"/>
</dbReference>
<protein>
    <recommendedName>
        <fullName evidence="7">Ribosomal protein L3</fullName>
    </recommendedName>
</protein>
<dbReference type="EMBL" id="JAURVH010001526">
    <property type="protein sequence ID" value="KAK5917404.1"/>
    <property type="molecule type" value="Genomic_DNA"/>
</dbReference>
<gene>
    <name evidence="5" type="ORF">CgunFtcFv8_012296</name>
</gene>
<dbReference type="InterPro" id="IPR009000">
    <property type="entry name" value="Transl_B-barrel_sf"/>
</dbReference>
<dbReference type="GO" id="GO:0003735">
    <property type="term" value="F:structural constituent of ribosome"/>
    <property type="evidence" value="ECO:0007669"/>
    <property type="project" value="InterPro"/>
</dbReference>
<dbReference type="InterPro" id="IPR044892">
    <property type="entry name" value="Ribosomal_L3_dom_3_arc_sf"/>
</dbReference>
<dbReference type="GO" id="GO:0006412">
    <property type="term" value="P:translation"/>
    <property type="evidence" value="ECO:0007669"/>
    <property type="project" value="InterPro"/>
</dbReference>
<keyword evidence="3" id="KW-0687">Ribonucleoprotein</keyword>
<dbReference type="Gene3D" id="4.10.960.10">
    <property type="entry name" value="Ribosomal protein L3, domain 3"/>
    <property type="match status" value="1"/>
</dbReference>
<evidence type="ECO:0000313" key="5">
    <source>
        <dbReference type="EMBL" id="KAK5917404.1"/>
    </source>
</evidence>
<evidence type="ECO:0000256" key="1">
    <source>
        <dbReference type="ARBA" id="ARBA00006540"/>
    </source>
</evidence>
<dbReference type="InterPro" id="IPR045077">
    <property type="entry name" value="L3_arc_euk"/>
</dbReference>
<name>A0AAN8HI99_CHAGU</name>
<keyword evidence="2" id="KW-0689">Ribosomal protein</keyword>